<organism evidence="7 8">
    <name type="scientific">Rhodocytophaga rosea</name>
    <dbReference type="NCBI Taxonomy" id="2704465"/>
    <lineage>
        <taxon>Bacteria</taxon>
        <taxon>Pseudomonadati</taxon>
        <taxon>Bacteroidota</taxon>
        <taxon>Cytophagia</taxon>
        <taxon>Cytophagales</taxon>
        <taxon>Rhodocytophagaceae</taxon>
        <taxon>Rhodocytophaga</taxon>
    </lineage>
</organism>
<dbReference type="AlphaFoldDB" id="A0A6C0GU64"/>
<gene>
    <name evidence="7" type="ORF">GXP67_34260</name>
</gene>
<keyword evidence="2" id="KW-0805">Transcription regulation</keyword>
<evidence type="ECO:0000256" key="2">
    <source>
        <dbReference type="ARBA" id="ARBA00023015"/>
    </source>
</evidence>
<dbReference type="InterPro" id="IPR013324">
    <property type="entry name" value="RNA_pol_sigma_r3/r4-like"/>
</dbReference>
<dbReference type="InterPro" id="IPR013325">
    <property type="entry name" value="RNA_pol_sigma_r2"/>
</dbReference>
<proteinExistence type="inferred from homology"/>
<dbReference type="Gene3D" id="1.10.10.10">
    <property type="entry name" value="Winged helix-like DNA-binding domain superfamily/Winged helix DNA-binding domain"/>
    <property type="match status" value="1"/>
</dbReference>
<dbReference type="NCBIfam" id="TIGR02985">
    <property type="entry name" value="Sig70_bacteroi1"/>
    <property type="match status" value="1"/>
</dbReference>
<evidence type="ECO:0000313" key="8">
    <source>
        <dbReference type="Proteomes" id="UP000480178"/>
    </source>
</evidence>
<dbReference type="GO" id="GO:0006352">
    <property type="term" value="P:DNA-templated transcription initiation"/>
    <property type="evidence" value="ECO:0007669"/>
    <property type="project" value="InterPro"/>
</dbReference>
<feature type="domain" description="RNA polymerase sigma-70 region 2" evidence="5">
    <location>
        <begin position="28"/>
        <end position="94"/>
    </location>
</feature>
<dbReference type="Gene3D" id="1.10.1740.10">
    <property type="match status" value="1"/>
</dbReference>
<keyword evidence="4" id="KW-0804">Transcription</keyword>
<feature type="domain" description="RNA polymerase sigma factor 70 region 4 type 2" evidence="6">
    <location>
        <begin position="126"/>
        <end position="176"/>
    </location>
</feature>
<reference evidence="7 8" key="1">
    <citation type="submission" date="2020-01" db="EMBL/GenBank/DDBJ databases">
        <authorList>
            <person name="Kim M.K."/>
        </authorList>
    </citation>
    <scope>NUCLEOTIDE SEQUENCE [LARGE SCALE GENOMIC DNA]</scope>
    <source>
        <strain evidence="7 8">172606-1</strain>
    </source>
</reference>
<dbReference type="PANTHER" id="PTHR43133:SF46">
    <property type="entry name" value="RNA POLYMERASE SIGMA-70 FACTOR ECF SUBFAMILY"/>
    <property type="match status" value="1"/>
</dbReference>
<keyword evidence="3" id="KW-0731">Sigma factor</keyword>
<dbReference type="KEGG" id="rhoz:GXP67_34260"/>
<evidence type="ECO:0000259" key="6">
    <source>
        <dbReference type="Pfam" id="PF08281"/>
    </source>
</evidence>
<dbReference type="GO" id="GO:0003677">
    <property type="term" value="F:DNA binding"/>
    <property type="evidence" value="ECO:0007669"/>
    <property type="project" value="InterPro"/>
</dbReference>
<dbReference type="SUPFAM" id="SSF88659">
    <property type="entry name" value="Sigma3 and sigma4 domains of RNA polymerase sigma factors"/>
    <property type="match status" value="1"/>
</dbReference>
<evidence type="ECO:0000256" key="1">
    <source>
        <dbReference type="ARBA" id="ARBA00010641"/>
    </source>
</evidence>
<protein>
    <submittedName>
        <fullName evidence="7">RNA polymerase sigma-70 factor</fullName>
    </submittedName>
</protein>
<dbReference type="Pfam" id="PF04542">
    <property type="entry name" value="Sigma70_r2"/>
    <property type="match status" value="1"/>
</dbReference>
<evidence type="ECO:0000256" key="4">
    <source>
        <dbReference type="ARBA" id="ARBA00023163"/>
    </source>
</evidence>
<dbReference type="Proteomes" id="UP000480178">
    <property type="component" value="Chromosome"/>
</dbReference>
<dbReference type="PANTHER" id="PTHR43133">
    <property type="entry name" value="RNA POLYMERASE ECF-TYPE SIGMA FACTO"/>
    <property type="match status" value="1"/>
</dbReference>
<name>A0A6C0GU64_9BACT</name>
<dbReference type="EMBL" id="CP048222">
    <property type="protein sequence ID" value="QHT71364.1"/>
    <property type="molecule type" value="Genomic_DNA"/>
</dbReference>
<evidence type="ECO:0000259" key="5">
    <source>
        <dbReference type="Pfam" id="PF04542"/>
    </source>
</evidence>
<keyword evidence="8" id="KW-1185">Reference proteome</keyword>
<dbReference type="NCBIfam" id="TIGR02937">
    <property type="entry name" value="sigma70-ECF"/>
    <property type="match status" value="1"/>
</dbReference>
<evidence type="ECO:0000313" key="7">
    <source>
        <dbReference type="EMBL" id="QHT71364.1"/>
    </source>
</evidence>
<dbReference type="SUPFAM" id="SSF88946">
    <property type="entry name" value="Sigma2 domain of RNA polymerase sigma factors"/>
    <property type="match status" value="1"/>
</dbReference>
<dbReference type="InterPro" id="IPR039425">
    <property type="entry name" value="RNA_pol_sigma-70-like"/>
</dbReference>
<dbReference type="Pfam" id="PF08281">
    <property type="entry name" value="Sigma70_r4_2"/>
    <property type="match status" value="1"/>
</dbReference>
<dbReference type="GO" id="GO:0016987">
    <property type="term" value="F:sigma factor activity"/>
    <property type="evidence" value="ECO:0007669"/>
    <property type="project" value="UniProtKB-KW"/>
</dbReference>
<sequence>MLETAQLHIDHYLLIRLKSGDETAFREIYHKYHKPLHFIAYKYLKNNDLSDDALQDIFLKLWINRESLNENLSLKGFLFTSLKNHLLNILRNHKVHQSKQSEAASSMEVIVNETEGNLQYGEYNQIVQNGIEKLSPQKKHIFKLRALDGLNNEEVARELQLSINTVKFQFSQATKFLRKYLKKEADI</sequence>
<comment type="similarity">
    <text evidence="1">Belongs to the sigma-70 factor family. ECF subfamily.</text>
</comment>
<accession>A0A6C0GU64</accession>
<dbReference type="InterPro" id="IPR013249">
    <property type="entry name" value="RNA_pol_sigma70_r4_t2"/>
</dbReference>
<dbReference type="InterPro" id="IPR014327">
    <property type="entry name" value="RNA_pol_sigma70_bacteroid"/>
</dbReference>
<evidence type="ECO:0000256" key="3">
    <source>
        <dbReference type="ARBA" id="ARBA00023082"/>
    </source>
</evidence>
<dbReference type="InterPro" id="IPR036388">
    <property type="entry name" value="WH-like_DNA-bd_sf"/>
</dbReference>
<dbReference type="InterPro" id="IPR007627">
    <property type="entry name" value="RNA_pol_sigma70_r2"/>
</dbReference>
<dbReference type="InterPro" id="IPR014284">
    <property type="entry name" value="RNA_pol_sigma-70_dom"/>
</dbReference>
<dbReference type="RefSeq" id="WP_162447303.1">
    <property type="nucleotide sequence ID" value="NZ_CP048222.1"/>
</dbReference>